<evidence type="ECO:0000313" key="3">
    <source>
        <dbReference type="Proteomes" id="UP000183809"/>
    </source>
</evidence>
<evidence type="ECO:0000313" key="2">
    <source>
        <dbReference type="EMBL" id="OJD34298.1"/>
    </source>
</evidence>
<keyword evidence="3" id="KW-1185">Reference proteome</keyword>
<organism evidence="2 3">
    <name type="scientific">Diplodia corticola</name>
    <dbReference type="NCBI Taxonomy" id="236234"/>
    <lineage>
        <taxon>Eukaryota</taxon>
        <taxon>Fungi</taxon>
        <taxon>Dikarya</taxon>
        <taxon>Ascomycota</taxon>
        <taxon>Pezizomycotina</taxon>
        <taxon>Dothideomycetes</taxon>
        <taxon>Dothideomycetes incertae sedis</taxon>
        <taxon>Botryosphaeriales</taxon>
        <taxon>Botryosphaeriaceae</taxon>
        <taxon>Diplodia</taxon>
    </lineage>
</organism>
<gene>
    <name evidence="2" type="ORF">BKCO1_2400027</name>
</gene>
<reference evidence="2 3" key="1">
    <citation type="submission" date="2016-10" db="EMBL/GenBank/DDBJ databases">
        <title>Proteomics and genomics reveal pathogen-plant mechanisms compatible with a hemibiotrophic lifestyle of Diplodia corticola.</title>
        <authorList>
            <person name="Fernandes I."/>
            <person name="De Jonge R."/>
            <person name="Van De Peer Y."/>
            <person name="Devreese B."/>
            <person name="Alves A."/>
            <person name="Esteves A.C."/>
        </authorList>
    </citation>
    <scope>NUCLEOTIDE SEQUENCE [LARGE SCALE GENOMIC DNA]</scope>
    <source>
        <strain evidence="2 3">CBS 112549</strain>
    </source>
</reference>
<comment type="caution">
    <text evidence="2">The sequence shown here is derived from an EMBL/GenBank/DDBJ whole genome shotgun (WGS) entry which is preliminary data.</text>
</comment>
<keyword evidence="1" id="KW-0175">Coiled coil</keyword>
<dbReference type="EMBL" id="MNUE01000024">
    <property type="protein sequence ID" value="OJD34298.1"/>
    <property type="molecule type" value="Genomic_DNA"/>
</dbReference>
<proteinExistence type="predicted"/>
<evidence type="ECO:0000256" key="1">
    <source>
        <dbReference type="SAM" id="Coils"/>
    </source>
</evidence>
<dbReference type="GO" id="GO:0016740">
    <property type="term" value="F:transferase activity"/>
    <property type="evidence" value="ECO:0007669"/>
    <property type="project" value="UniProtKB-KW"/>
</dbReference>
<dbReference type="AlphaFoldDB" id="A0A1J9R229"/>
<keyword evidence="2" id="KW-0808">Transferase</keyword>
<accession>A0A1J9R229</accession>
<feature type="coiled-coil region" evidence="1">
    <location>
        <begin position="188"/>
        <end position="324"/>
    </location>
</feature>
<dbReference type="RefSeq" id="XP_020130558.1">
    <property type="nucleotide sequence ID" value="XM_020273122.1"/>
</dbReference>
<sequence length="418" mass="47997">MSNRNARRALVAERPSEIAGEASSNALVVYDQPALELQLTVPDPNTDVAVAYTSIDGNVARTIEMVEEAFHHAKLYTADEVEEMFELLREQSSGLCSLALAAKAQYDKSLQDMKERAGHYVKKQAEIIQGHEQHTNNTIAVQHQSILTLQQNFSRLTLHNGCMRGENRSLTNENYALRERQALIEGFNANLQNQMWILQEQHKRKLDELVQKHKEEKECCDERLFKAFRTISEIKKCNESLKEDAEKAVDAAMMNLEKRCQEYEEAKKLRIEIKTLKDKMKAIEEDGTKLVESKLREMQAVRKLNVAEKSNQELRKTLQAKYDKPDEREMAAIAKRDDSSGKPKDTMVKLDQLYEQLADQKKANNELQFELSETKDCSEYFALQAKEACKRELRALSELAELRRLCAQKGICPEIKDK</sequence>
<dbReference type="OrthoDB" id="10551438at2759"/>
<name>A0A1J9R229_9PEZI</name>
<dbReference type="GeneID" id="31013382"/>
<protein>
    <submittedName>
        <fullName evidence="2">Glycosyl transferase</fullName>
    </submittedName>
</protein>
<dbReference type="Proteomes" id="UP000183809">
    <property type="component" value="Unassembled WGS sequence"/>
</dbReference>